<feature type="compositionally biased region" description="Basic and acidic residues" evidence="1">
    <location>
        <begin position="41"/>
        <end position="63"/>
    </location>
</feature>
<proteinExistence type="predicted"/>
<name>J9GN03_9ZZZZ</name>
<gene>
    <name evidence="2" type="ORF">EVA_08243</name>
</gene>
<feature type="region of interest" description="Disordered" evidence="1">
    <location>
        <begin position="1"/>
        <end position="79"/>
    </location>
</feature>
<reference evidence="2" key="1">
    <citation type="journal article" date="2012" name="PLoS ONE">
        <title>Gene sets for utilization of primary and secondary nutrition supplies in the distal gut of endangered iberian lynx.</title>
        <authorList>
            <person name="Alcaide M."/>
            <person name="Messina E."/>
            <person name="Richter M."/>
            <person name="Bargiela R."/>
            <person name="Peplies J."/>
            <person name="Huws S.A."/>
            <person name="Newbold C.J."/>
            <person name="Golyshin P.N."/>
            <person name="Simon M.A."/>
            <person name="Lopez G."/>
            <person name="Yakimov M.M."/>
            <person name="Ferrer M."/>
        </authorList>
    </citation>
    <scope>NUCLEOTIDE SEQUENCE</scope>
</reference>
<sequence length="79" mass="8462">MERTHPPETAPRVRDLHALGVEGSDGGDQRPHGAQVGCGHADIRPAERGDADPRGAGDGEGPSRFRKHLGHFGTRRTYA</sequence>
<dbReference type="AlphaFoldDB" id="J9GN03"/>
<protein>
    <submittedName>
        <fullName evidence="2">Uncharacterized protein</fullName>
    </submittedName>
</protein>
<feature type="compositionally biased region" description="Basic and acidic residues" evidence="1">
    <location>
        <begin position="1"/>
        <end position="17"/>
    </location>
</feature>
<feature type="compositionally biased region" description="Basic residues" evidence="1">
    <location>
        <begin position="64"/>
        <end position="79"/>
    </location>
</feature>
<dbReference type="EMBL" id="AMCI01002090">
    <property type="protein sequence ID" value="EJX03653.1"/>
    <property type="molecule type" value="Genomic_DNA"/>
</dbReference>
<accession>J9GN03</accession>
<evidence type="ECO:0000313" key="2">
    <source>
        <dbReference type="EMBL" id="EJX03653.1"/>
    </source>
</evidence>
<evidence type="ECO:0000256" key="1">
    <source>
        <dbReference type="SAM" id="MobiDB-lite"/>
    </source>
</evidence>
<organism evidence="2">
    <name type="scientific">gut metagenome</name>
    <dbReference type="NCBI Taxonomy" id="749906"/>
    <lineage>
        <taxon>unclassified sequences</taxon>
        <taxon>metagenomes</taxon>
        <taxon>organismal metagenomes</taxon>
    </lineage>
</organism>
<comment type="caution">
    <text evidence="2">The sequence shown here is derived from an EMBL/GenBank/DDBJ whole genome shotgun (WGS) entry which is preliminary data.</text>
</comment>